<dbReference type="InterPro" id="IPR003497">
    <property type="entry name" value="BRO_N_domain"/>
</dbReference>
<protein>
    <recommendedName>
        <fullName evidence="1">Bro-N domain-containing protein</fullName>
    </recommendedName>
</protein>
<comment type="caution">
    <text evidence="2">The sequence shown here is derived from an EMBL/GenBank/DDBJ whole genome shotgun (WGS) entry which is preliminary data.</text>
</comment>
<feature type="domain" description="Bro-N" evidence="1">
    <location>
        <begin position="16"/>
        <end position="116"/>
    </location>
</feature>
<organism evidence="2 3">
    <name type="scientific">Candidatus Collierbacteria bacterium RIFOXYD1_FULL_40_9</name>
    <dbReference type="NCBI Taxonomy" id="1817731"/>
    <lineage>
        <taxon>Bacteria</taxon>
        <taxon>Candidatus Collieribacteriota</taxon>
    </lineage>
</organism>
<dbReference type="EMBL" id="MFAQ01000023">
    <property type="protein sequence ID" value="OGD83235.1"/>
    <property type="molecule type" value="Genomic_DNA"/>
</dbReference>
<proteinExistence type="predicted"/>
<dbReference type="Proteomes" id="UP000179237">
    <property type="component" value="Unassembled WGS sequence"/>
</dbReference>
<sequence>MVKEKVEGVAFFEGKNIRRHWDSEKELWYFSVVDVVAVLTESIDHLAYWRKLKQRLRKEGGVETVTKCHGLKMMAADGKMRITDVADTETLFRLIQSIPSPNAEPFKLWLAKTGYERLEETVDPELAINRALKTYLQKGYSREWINLRLKSIELRKELTDEWEDRGVKEGMEFAILTNEITKAWSDLTVKQYKNVKGLKKESLRDNMTNMELVLNMLAETATKEISKSKQLDNFEDNKKVAREGGSVAGNARKEIESKTGKSVISDKSAKEIGLIKNPRLLED</sequence>
<name>A0A1F5FUG1_9BACT</name>
<gene>
    <name evidence="2" type="ORF">A2572_01750</name>
</gene>
<evidence type="ECO:0000259" key="1">
    <source>
        <dbReference type="SMART" id="SM01040"/>
    </source>
</evidence>
<dbReference type="AlphaFoldDB" id="A0A1F5FUG1"/>
<evidence type="ECO:0000313" key="2">
    <source>
        <dbReference type="EMBL" id="OGD83235.1"/>
    </source>
</evidence>
<reference evidence="2 3" key="1">
    <citation type="journal article" date="2016" name="Nat. Commun.">
        <title>Thousands of microbial genomes shed light on interconnected biogeochemical processes in an aquifer system.</title>
        <authorList>
            <person name="Anantharaman K."/>
            <person name="Brown C.T."/>
            <person name="Hug L.A."/>
            <person name="Sharon I."/>
            <person name="Castelle C.J."/>
            <person name="Probst A.J."/>
            <person name="Thomas B.C."/>
            <person name="Singh A."/>
            <person name="Wilkins M.J."/>
            <person name="Karaoz U."/>
            <person name="Brodie E.L."/>
            <person name="Williams K.H."/>
            <person name="Hubbard S.S."/>
            <person name="Banfield J.F."/>
        </authorList>
    </citation>
    <scope>NUCLEOTIDE SEQUENCE [LARGE SCALE GENOMIC DNA]</scope>
</reference>
<evidence type="ECO:0000313" key="3">
    <source>
        <dbReference type="Proteomes" id="UP000179237"/>
    </source>
</evidence>
<accession>A0A1F5FUG1</accession>
<dbReference type="Pfam" id="PF02498">
    <property type="entry name" value="Bro-N"/>
    <property type="match status" value="1"/>
</dbReference>
<dbReference type="SMART" id="SM01040">
    <property type="entry name" value="Bro-N"/>
    <property type="match status" value="1"/>
</dbReference>